<evidence type="ECO:0000313" key="10">
    <source>
        <dbReference type="Proteomes" id="UP000509367"/>
    </source>
</evidence>
<dbReference type="InterPro" id="IPR004776">
    <property type="entry name" value="Mem_transp_PIN-like"/>
</dbReference>
<dbReference type="Pfam" id="PF03547">
    <property type="entry name" value="Mem_trans"/>
    <property type="match status" value="1"/>
</dbReference>
<comment type="subcellular location">
    <subcellularLocation>
        <location evidence="1">Cell membrane</location>
        <topology evidence="1">Multi-pass membrane protein</topology>
    </subcellularLocation>
</comment>
<evidence type="ECO:0000256" key="8">
    <source>
        <dbReference type="SAM" id="Phobius"/>
    </source>
</evidence>
<evidence type="ECO:0000256" key="2">
    <source>
        <dbReference type="ARBA" id="ARBA00010145"/>
    </source>
</evidence>
<keyword evidence="3" id="KW-0813">Transport</keyword>
<evidence type="ECO:0000256" key="5">
    <source>
        <dbReference type="ARBA" id="ARBA00022692"/>
    </source>
</evidence>
<feature type="transmembrane region" description="Helical" evidence="8">
    <location>
        <begin position="283"/>
        <end position="309"/>
    </location>
</feature>
<feature type="transmembrane region" description="Helical" evidence="8">
    <location>
        <begin position="226"/>
        <end position="249"/>
    </location>
</feature>
<keyword evidence="4" id="KW-1003">Cell membrane</keyword>
<dbReference type="InterPro" id="IPR038770">
    <property type="entry name" value="Na+/solute_symporter_sf"/>
</dbReference>
<organism evidence="9 10">
    <name type="scientific">Oricola thermophila</name>
    <dbReference type="NCBI Taxonomy" id="2742145"/>
    <lineage>
        <taxon>Bacteria</taxon>
        <taxon>Pseudomonadati</taxon>
        <taxon>Pseudomonadota</taxon>
        <taxon>Alphaproteobacteria</taxon>
        <taxon>Hyphomicrobiales</taxon>
        <taxon>Ahrensiaceae</taxon>
        <taxon>Oricola</taxon>
    </lineage>
</organism>
<evidence type="ECO:0000256" key="4">
    <source>
        <dbReference type="ARBA" id="ARBA00022475"/>
    </source>
</evidence>
<evidence type="ECO:0000256" key="1">
    <source>
        <dbReference type="ARBA" id="ARBA00004651"/>
    </source>
</evidence>
<dbReference type="EMBL" id="CP054836">
    <property type="protein sequence ID" value="QKV17990.1"/>
    <property type="molecule type" value="Genomic_DNA"/>
</dbReference>
<dbReference type="AlphaFoldDB" id="A0A6N1VAM3"/>
<sequence>MPTVFAAILPIFLLILFGQALRRLPLFNGEFWRGLDVMGFYVLYPALLFVTIVRADFSALAFSTVVFALAFAGIAIALFTLALWPVLRDRARLSRPSFSSIFQTTVRWNGFLAFAVAEKLFPPEGAAMVALVMAVLIIPINVESVAVVAWFTEKAPNVRAVARKIAVNPLVLAAAAALFVRALPFPLPDPAMEMLDLVARAALGMGLMAIGAGLRPQDALRPNKAVLLAVVNKLVIFPAMVIGAALALGLSGPQLSYLALCAAVPTAMNGYVLARQMGGDAELYAAIATIQTAISFMTIPLALAVVAQFSGG</sequence>
<keyword evidence="5 8" id="KW-0812">Transmembrane</keyword>
<gene>
    <name evidence="9" type="ORF">HTY61_05700</name>
</gene>
<keyword evidence="10" id="KW-1185">Reference proteome</keyword>
<dbReference type="Proteomes" id="UP000509367">
    <property type="component" value="Chromosome"/>
</dbReference>
<evidence type="ECO:0000256" key="3">
    <source>
        <dbReference type="ARBA" id="ARBA00022448"/>
    </source>
</evidence>
<keyword evidence="7 8" id="KW-0472">Membrane</keyword>
<evidence type="ECO:0000256" key="7">
    <source>
        <dbReference type="ARBA" id="ARBA00023136"/>
    </source>
</evidence>
<dbReference type="GO" id="GO:0005886">
    <property type="term" value="C:plasma membrane"/>
    <property type="evidence" value="ECO:0007669"/>
    <property type="project" value="UniProtKB-SubCell"/>
</dbReference>
<feature type="transmembrane region" description="Helical" evidence="8">
    <location>
        <begin position="126"/>
        <end position="153"/>
    </location>
</feature>
<evidence type="ECO:0000256" key="6">
    <source>
        <dbReference type="ARBA" id="ARBA00022989"/>
    </source>
</evidence>
<evidence type="ECO:0000313" key="9">
    <source>
        <dbReference type="EMBL" id="QKV17990.1"/>
    </source>
</evidence>
<name>A0A6N1VAM3_9HYPH</name>
<dbReference type="GO" id="GO:0055085">
    <property type="term" value="P:transmembrane transport"/>
    <property type="evidence" value="ECO:0007669"/>
    <property type="project" value="InterPro"/>
</dbReference>
<keyword evidence="6 8" id="KW-1133">Transmembrane helix</keyword>
<protein>
    <submittedName>
        <fullName evidence="9">AEC family transporter</fullName>
    </submittedName>
</protein>
<dbReference type="Gene3D" id="1.20.1530.20">
    <property type="match status" value="1"/>
</dbReference>
<feature type="transmembrane region" description="Helical" evidence="8">
    <location>
        <begin position="165"/>
        <end position="185"/>
    </location>
</feature>
<reference evidence="9 10" key="1">
    <citation type="submission" date="2020-06" db="EMBL/GenBank/DDBJ databases">
        <title>Oricola thermophila sp. nov. isolated from a tidal sediments.</title>
        <authorList>
            <person name="Kwon K.K."/>
            <person name="Yang S.-H."/>
            <person name="Park M.-J."/>
        </authorList>
    </citation>
    <scope>NUCLEOTIDE SEQUENCE [LARGE SCALE GENOMIC DNA]</scope>
    <source>
        <strain evidence="9 10">MEBiC13590</strain>
    </source>
</reference>
<dbReference type="RefSeq" id="WP_175275886.1">
    <property type="nucleotide sequence ID" value="NZ_CP054836.1"/>
</dbReference>
<dbReference type="PANTHER" id="PTHR36838">
    <property type="entry name" value="AUXIN EFFLUX CARRIER FAMILY PROTEIN"/>
    <property type="match status" value="1"/>
</dbReference>
<feature type="transmembrane region" description="Helical" evidence="8">
    <location>
        <begin position="64"/>
        <end position="87"/>
    </location>
</feature>
<dbReference type="PANTHER" id="PTHR36838:SF4">
    <property type="entry name" value="AUXIN EFFLUX CARRIER FAMILY PROTEIN"/>
    <property type="match status" value="1"/>
</dbReference>
<feature type="transmembrane region" description="Helical" evidence="8">
    <location>
        <begin position="197"/>
        <end position="214"/>
    </location>
</feature>
<comment type="similarity">
    <text evidence="2">Belongs to the auxin efflux carrier (TC 2.A.69) family.</text>
</comment>
<dbReference type="KEGG" id="orm:HTY61_05700"/>
<accession>A0A6N1VAM3</accession>
<feature type="transmembrane region" description="Helical" evidence="8">
    <location>
        <begin position="255"/>
        <end position="274"/>
    </location>
</feature>
<feature type="transmembrane region" description="Helical" evidence="8">
    <location>
        <begin position="38"/>
        <end position="57"/>
    </location>
</feature>
<proteinExistence type="inferred from homology"/>